<comment type="caution">
    <text evidence="1">The sequence shown here is derived from an EMBL/GenBank/DDBJ whole genome shotgun (WGS) entry which is preliminary data.</text>
</comment>
<dbReference type="Proteomes" id="UP000695562">
    <property type="component" value="Unassembled WGS sequence"/>
</dbReference>
<evidence type="ECO:0000313" key="2">
    <source>
        <dbReference type="Proteomes" id="UP000695562"/>
    </source>
</evidence>
<proteinExistence type="predicted"/>
<sequence>MAHYVSSQLECIANGVEWGFPESYIEGNGGSVVGVKTKLHERIKRFHTDFGKGYNKTLKKGIPPGHGSLWRIVAAAGLINYSDKRLYQYPVEIKDSGYGESFAMEEFQRTYVPYTHYYRNNDKTVDDQILDHVTHQYQIRPLYNQYQSEIVFNYKFTTPPCKKFMVNFHLATIYSCEYEIYCHVLGGYGFASTFSTNSLTNNCPTMEVIRQSLEAGGQIPSDTKYGIRPLTYSFQSTHTSWELEIRCRYITGSQTDALYFEDINFTLLE</sequence>
<dbReference type="AlphaFoldDB" id="A0A8J4PLX6"/>
<dbReference type="PANTHER" id="PTHR35598">
    <property type="entry name" value="ENDOTOXIN_N DOMAIN-CONTAINING PROTEIN"/>
    <property type="match status" value="1"/>
</dbReference>
<organism evidence="1 2">
    <name type="scientific">Polysphondylium violaceum</name>
    <dbReference type="NCBI Taxonomy" id="133409"/>
    <lineage>
        <taxon>Eukaryota</taxon>
        <taxon>Amoebozoa</taxon>
        <taxon>Evosea</taxon>
        <taxon>Eumycetozoa</taxon>
        <taxon>Dictyostelia</taxon>
        <taxon>Dictyosteliales</taxon>
        <taxon>Dictyosteliaceae</taxon>
        <taxon>Polysphondylium</taxon>
    </lineage>
</organism>
<protein>
    <submittedName>
        <fullName evidence="1">Uncharacterized protein</fullName>
    </submittedName>
</protein>
<gene>
    <name evidence="1" type="ORF">CYY_009199</name>
</gene>
<dbReference type="EMBL" id="AJWJ01000653">
    <property type="protein sequence ID" value="KAF2069489.1"/>
    <property type="molecule type" value="Genomic_DNA"/>
</dbReference>
<name>A0A8J4PLX6_9MYCE</name>
<dbReference type="PANTHER" id="PTHR35598:SF3">
    <property type="entry name" value="N-TERMINAL DELTA ENDOTOXIN DOMAIN-CONTAINING PROTEIN-RELATED"/>
    <property type="match status" value="1"/>
</dbReference>
<evidence type="ECO:0000313" key="1">
    <source>
        <dbReference type="EMBL" id="KAF2069489.1"/>
    </source>
</evidence>
<keyword evidence="2" id="KW-1185">Reference proteome</keyword>
<reference evidence="1" key="1">
    <citation type="submission" date="2020-01" db="EMBL/GenBank/DDBJ databases">
        <title>Development of genomics and gene disruption for Polysphondylium violaceum indicates a role for the polyketide synthase stlB in stalk morphogenesis.</title>
        <authorList>
            <person name="Narita B."/>
            <person name="Kawabe Y."/>
            <person name="Kin K."/>
            <person name="Saito T."/>
            <person name="Gibbs R."/>
            <person name="Kuspa A."/>
            <person name="Muzny D."/>
            <person name="Queller D."/>
            <person name="Richards S."/>
            <person name="Strassman J."/>
            <person name="Sucgang R."/>
            <person name="Worley K."/>
            <person name="Schaap P."/>
        </authorList>
    </citation>
    <scope>NUCLEOTIDE SEQUENCE</scope>
    <source>
        <strain evidence="1">QSvi11</strain>
    </source>
</reference>
<accession>A0A8J4PLX6</accession>